<accession>A0A9W7E361</accession>
<dbReference type="AlphaFoldDB" id="A0A9W7E361"/>
<name>A0A9W7E361_9STRA</name>
<proteinExistence type="predicted"/>
<organism evidence="1 2">
    <name type="scientific">Triparma laevis f. inornata</name>
    <dbReference type="NCBI Taxonomy" id="1714386"/>
    <lineage>
        <taxon>Eukaryota</taxon>
        <taxon>Sar</taxon>
        <taxon>Stramenopiles</taxon>
        <taxon>Ochrophyta</taxon>
        <taxon>Bolidophyceae</taxon>
        <taxon>Parmales</taxon>
        <taxon>Triparmaceae</taxon>
        <taxon>Triparma</taxon>
    </lineage>
</organism>
<evidence type="ECO:0000313" key="2">
    <source>
        <dbReference type="Proteomes" id="UP001162640"/>
    </source>
</evidence>
<protein>
    <submittedName>
        <fullName evidence="1">Uncharacterized protein</fullName>
    </submittedName>
</protein>
<comment type="caution">
    <text evidence="1">The sequence shown here is derived from an EMBL/GenBank/DDBJ whole genome shotgun (WGS) entry which is preliminary data.</text>
</comment>
<reference evidence="2" key="1">
    <citation type="journal article" date="2023" name="Commun. Biol.">
        <title>Genome analysis of Parmales, the sister group of diatoms, reveals the evolutionary specialization of diatoms from phago-mixotrophs to photoautotrophs.</title>
        <authorList>
            <person name="Ban H."/>
            <person name="Sato S."/>
            <person name="Yoshikawa S."/>
            <person name="Yamada K."/>
            <person name="Nakamura Y."/>
            <person name="Ichinomiya M."/>
            <person name="Sato N."/>
            <person name="Blanc-Mathieu R."/>
            <person name="Endo H."/>
            <person name="Kuwata A."/>
            <person name="Ogata H."/>
        </authorList>
    </citation>
    <scope>NUCLEOTIDE SEQUENCE [LARGE SCALE GENOMIC DNA]</scope>
</reference>
<gene>
    <name evidence="1" type="ORF">TL16_g03750</name>
</gene>
<evidence type="ECO:0000313" key="1">
    <source>
        <dbReference type="EMBL" id="GMH63575.1"/>
    </source>
</evidence>
<sequence length="118" mass="13549">MFHQITSANDVLQSETDRTEYDNQLEDYILSTFPESLTSIPLNTNFISHDLTISYISLEGCLLSTGLILSTPSRYYYGYTDKSLTPKWDNRGDEFGRCSTIYFKERRNGDVVLGEQLL</sequence>
<dbReference type="Proteomes" id="UP001162640">
    <property type="component" value="Unassembled WGS sequence"/>
</dbReference>
<dbReference type="EMBL" id="BLQM01000100">
    <property type="protein sequence ID" value="GMH63575.1"/>
    <property type="molecule type" value="Genomic_DNA"/>
</dbReference>